<comment type="miscellaneous">
    <text evidence="11">CTPSs have evolved a hybrid strategy for distinguishing between UTP and CTP. The overlapping regions of the product feedback inhibitory and substrate sites recognize a common feature in both compounds, the triphosphate moiety. To differentiate isosteric substrate and product pyrimidine rings, an additional pocket far from the expected kinase/ligase catalytic site, specifically recognizes the cytosine and ribose portions of the product inhibitor.</text>
</comment>
<comment type="catalytic activity">
    <reaction evidence="11">
        <text>L-glutamine + H2O = L-glutamate + NH4(+)</text>
        <dbReference type="Rhea" id="RHEA:15889"/>
        <dbReference type="ChEBI" id="CHEBI:15377"/>
        <dbReference type="ChEBI" id="CHEBI:28938"/>
        <dbReference type="ChEBI" id="CHEBI:29985"/>
        <dbReference type="ChEBI" id="CHEBI:58359"/>
    </reaction>
</comment>
<evidence type="ECO:0000313" key="15">
    <source>
        <dbReference type="Proteomes" id="UP000176355"/>
    </source>
</evidence>
<comment type="similarity">
    <text evidence="2 11">Belongs to the CTP synthase family.</text>
</comment>
<keyword evidence="3 11" id="KW-0436">Ligase</keyword>
<dbReference type="HAMAP" id="MF_01227">
    <property type="entry name" value="PyrG"/>
    <property type="match status" value="1"/>
</dbReference>
<dbReference type="Pfam" id="PF00117">
    <property type="entry name" value="GATase"/>
    <property type="match status" value="1"/>
</dbReference>
<dbReference type="InterPro" id="IPR004468">
    <property type="entry name" value="CTP_synthase"/>
</dbReference>
<name>A0A1G2P4Z4_9BACT</name>
<dbReference type="GO" id="GO:0019856">
    <property type="term" value="P:pyrimidine nucleobase biosynthetic process"/>
    <property type="evidence" value="ECO:0007669"/>
    <property type="project" value="TreeGrafter"/>
</dbReference>
<evidence type="ECO:0000259" key="12">
    <source>
        <dbReference type="Pfam" id="PF00117"/>
    </source>
</evidence>
<evidence type="ECO:0000313" key="14">
    <source>
        <dbReference type="EMBL" id="OHA43408.1"/>
    </source>
</evidence>
<feature type="active site" evidence="11">
    <location>
        <position position="541"/>
    </location>
</feature>
<dbReference type="FunFam" id="3.40.50.300:FF:000009">
    <property type="entry name" value="CTP synthase"/>
    <property type="match status" value="1"/>
</dbReference>
<keyword evidence="7 11" id="KW-0460">Magnesium</keyword>
<feature type="binding site" evidence="11">
    <location>
        <position position="365"/>
    </location>
    <ligand>
        <name>L-glutamine</name>
        <dbReference type="ChEBI" id="CHEBI:58359"/>
    </ligand>
</feature>
<evidence type="ECO:0000256" key="1">
    <source>
        <dbReference type="ARBA" id="ARBA00005171"/>
    </source>
</evidence>
<comment type="subunit">
    <text evidence="11">Homotetramer.</text>
</comment>
<dbReference type="GO" id="GO:0097268">
    <property type="term" value="C:cytoophidium"/>
    <property type="evidence" value="ECO:0007669"/>
    <property type="project" value="UniProtKB-ARBA"/>
</dbReference>
<dbReference type="CDD" id="cd03113">
    <property type="entry name" value="CTPS_N"/>
    <property type="match status" value="1"/>
</dbReference>
<dbReference type="Pfam" id="PF06418">
    <property type="entry name" value="CTP_synth_N"/>
    <property type="match status" value="1"/>
</dbReference>
<dbReference type="SUPFAM" id="SSF52540">
    <property type="entry name" value="P-loop containing nucleoside triphosphate hydrolases"/>
    <property type="match status" value="1"/>
</dbReference>
<dbReference type="PROSITE" id="PS51273">
    <property type="entry name" value="GATASE_TYPE_1"/>
    <property type="match status" value="1"/>
</dbReference>
<feature type="binding site" evidence="11">
    <location>
        <position position="227"/>
    </location>
    <ligand>
        <name>UTP</name>
        <dbReference type="ChEBI" id="CHEBI:46398"/>
    </ligand>
</feature>
<keyword evidence="8 11" id="KW-0315">Glutamine amidotransferase</keyword>
<dbReference type="InterPro" id="IPR027417">
    <property type="entry name" value="P-loop_NTPase"/>
</dbReference>
<dbReference type="NCBIfam" id="NF003792">
    <property type="entry name" value="PRK05380.1"/>
    <property type="match status" value="1"/>
</dbReference>
<sequence length="567" mass="62894">MKKKNHKYIFVIGGVMSGVGKGVAVSAIGKILQAKGFSVNPVKVDPYLNVDAGTMNPTEHGEVFVLDSGMECDQDMGNYERFMEVNLGSEDYITSGMVYKQVIEKERALGYKGKCVEAIPHITDEIRRRIERAAEVSGSDVSLVEIGGTVGDYQNIMFIEAARGMKLKNPGDVLFIIVTYLPIPNKIGEMKTKPTQNAVRQLNSYGVQPDIIIARSEVALDAKRKEKIAIWCNVPAEAVVSAPDIESIYEVPLNFERDNIGALILERLGLKSRVRKDGLAKWRNFVARVKNPKGEAKVAIVGKYFDSGDFVLSDAYISVIEAIKHSAAKLGIKANLTWLNAKKLETGEEKVETLKNYAGVIVPGGFGESGIEGKLAVIKYCRENKIPFLGLCYGMQLMCVEFARNVLGLKDANTTEINPEAPHKIIDIMPDQKKKLAEGNYGGSMRLGAYPAQLIPGTIAHRAYSNSLDYKLEVKSYLPDGKASKLISERHRHRYEVNPEYVEELKKNGLVFSGKSPDNKLMEIAELPRRVHPFFLGTQFHPEFKSRPLAPHPLFTEFLKVCVKLGK</sequence>
<dbReference type="STRING" id="1802333.A3G03_01160"/>
<feature type="binding site" evidence="11">
    <location>
        <position position="17"/>
    </location>
    <ligand>
        <name>CTP</name>
        <dbReference type="ChEBI" id="CHEBI:37563"/>
        <note>allosteric inhibitor</note>
    </ligand>
</feature>
<dbReference type="EMBL" id="MHSL01000024">
    <property type="protein sequence ID" value="OHA43408.1"/>
    <property type="molecule type" value="Genomic_DNA"/>
</dbReference>
<evidence type="ECO:0000256" key="3">
    <source>
        <dbReference type="ARBA" id="ARBA00022598"/>
    </source>
</evidence>
<dbReference type="Proteomes" id="UP000176355">
    <property type="component" value="Unassembled WGS sequence"/>
</dbReference>
<dbReference type="InterPro" id="IPR033828">
    <property type="entry name" value="GATase1_CTP_Synthase"/>
</dbReference>
<feature type="binding site" evidence="11">
    <location>
        <begin position="191"/>
        <end position="196"/>
    </location>
    <ligand>
        <name>CTP</name>
        <dbReference type="ChEBI" id="CHEBI:37563"/>
        <note>allosteric inhibitor</note>
    </ligand>
</feature>
<evidence type="ECO:0000256" key="4">
    <source>
        <dbReference type="ARBA" id="ARBA00022723"/>
    </source>
</evidence>
<dbReference type="CDD" id="cd01746">
    <property type="entry name" value="GATase1_CTP_Synthase"/>
    <property type="match status" value="1"/>
</dbReference>
<comment type="pathway">
    <text evidence="1 11">Pyrimidine metabolism; CTP biosynthesis via de novo pathway; CTP from UDP: step 2/2.</text>
</comment>
<dbReference type="Gene3D" id="3.40.50.300">
    <property type="entry name" value="P-loop containing nucleotide triphosphate hydrolases"/>
    <property type="match status" value="1"/>
</dbReference>
<evidence type="ECO:0000256" key="7">
    <source>
        <dbReference type="ARBA" id="ARBA00022842"/>
    </source>
</evidence>
<evidence type="ECO:0000256" key="6">
    <source>
        <dbReference type="ARBA" id="ARBA00022840"/>
    </source>
</evidence>
<comment type="catalytic activity">
    <reaction evidence="11">
        <text>UTP + NH4(+) + ATP = CTP + ADP + phosphate + 2 H(+)</text>
        <dbReference type="Rhea" id="RHEA:16597"/>
        <dbReference type="ChEBI" id="CHEBI:15378"/>
        <dbReference type="ChEBI" id="CHEBI:28938"/>
        <dbReference type="ChEBI" id="CHEBI:30616"/>
        <dbReference type="ChEBI" id="CHEBI:37563"/>
        <dbReference type="ChEBI" id="CHEBI:43474"/>
        <dbReference type="ChEBI" id="CHEBI:46398"/>
        <dbReference type="ChEBI" id="CHEBI:456216"/>
    </reaction>
</comment>
<dbReference type="GO" id="GO:0004359">
    <property type="term" value="F:glutaminase activity"/>
    <property type="evidence" value="ECO:0007669"/>
    <property type="project" value="RHEA"/>
</dbReference>
<evidence type="ECO:0000256" key="2">
    <source>
        <dbReference type="ARBA" id="ARBA00007533"/>
    </source>
</evidence>
<dbReference type="Gene3D" id="3.40.50.880">
    <property type="match status" value="1"/>
</dbReference>
<feature type="binding site" evidence="11">
    <location>
        <begin position="393"/>
        <end position="396"/>
    </location>
    <ligand>
        <name>L-glutamine</name>
        <dbReference type="ChEBI" id="CHEBI:58359"/>
    </ligand>
</feature>
<dbReference type="AlphaFoldDB" id="A0A1G2P4Z4"/>
<dbReference type="SUPFAM" id="SSF52317">
    <property type="entry name" value="Class I glutamine amidotransferase-like"/>
    <property type="match status" value="1"/>
</dbReference>
<keyword evidence="5 11" id="KW-0547">Nucleotide-binding</keyword>
<keyword evidence="6 11" id="KW-0067">ATP-binding</keyword>
<feature type="binding site" evidence="11">
    <location>
        <position position="145"/>
    </location>
    <ligand>
        <name>Mg(2+)</name>
        <dbReference type="ChEBI" id="CHEBI:18420"/>
    </ligand>
</feature>
<evidence type="ECO:0000256" key="9">
    <source>
        <dbReference type="ARBA" id="ARBA00022975"/>
    </source>
</evidence>
<dbReference type="PANTHER" id="PTHR11550">
    <property type="entry name" value="CTP SYNTHASE"/>
    <property type="match status" value="1"/>
</dbReference>
<proteinExistence type="inferred from homology"/>
<feature type="binding site" evidence="11">
    <location>
        <position position="75"/>
    </location>
    <ligand>
        <name>Mg(2+)</name>
        <dbReference type="ChEBI" id="CHEBI:18420"/>
    </ligand>
</feature>
<dbReference type="EC" id="6.3.4.2" evidence="11"/>
<keyword evidence="9 11" id="KW-0665">Pyrimidine biosynthesis</keyword>
<feature type="active site" description="Nucleophile; for glutamine hydrolysis" evidence="11">
    <location>
        <position position="392"/>
    </location>
</feature>
<dbReference type="UniPathway" id="UPA00159">
    <property type="reaction ID" value="UER00277"/>
</dbReference>
<feature type="domain" description="Glutamine amidotransferase" evidence="12">
    <location>
        <begin position="312"/>
        <end position="560"/>
    </location>
</feature>
<dbReference type="GO" id="GO:0044210">
    <property type="term" value="P:'de novo' CTP biosynthetic process"/>
    <property type="evidence" value="ECO:0007669"/>
    <property type="project" value="UniProtKB-UniRule"/>
</dbReference>
<feature type="active site" evidence="11">
    <location>
        <position position="543"/>
    </location>
</feature>
<organism evidence="14 15">
    <name type="scientific">Candidatus Taylorbacteria bacterium RIFCSPLOWO2_12_FULL_44_15c</name>
    <dbReference type="NCBI Taxonomy" id="1802333"/>
    <lineage>
        <taxon>Bacteria</taxon>
        <taxon>Candidatus Tayloriibacteriota</taxon>
    </lineage>
</organism>
<dbReference type="GO" id="GO:0005524">
    <property type="term" value="F:ATP binding"/>
    <property type="evidence" value="ECO:0007669"/>
    <property type="project" value="UniProtKB-KW"/>
</dbReference>
<evidence type="ECO:0000256" key="5">
    <source>
        <dbReference type="ARBA" id="ARBA00022741"/>
    </source>
</evidence>
<dbReference type="InterPro" id="IPR029062">
    <property type="entry name" value="Class_I_gatase-like"/>
</dbReference>
<gene>
    <name evidence="11" type="primary">pyrG</name>
    <name evidence="14" type="ORF">A3G03_01160</name>
</gene>
<dbReference type="FunFam" id="3.40.50.880:FF:000002">
    <property type="entry name" value="CTP synthase"/>
    <property type="match status" value="1"/>
</dbReference>
<accession>A0A1G2P4Z4</accession>
<comment type="caution">
    <text evidence="14">The sequence shown here is derived from an EMBL/GenBank/DDBJ whole genome shotgun (WGS) entry which is preliminary data.</text>
</comment>
<keyword evidence="4 11" id="KW-0479">Metal-binding</keyword>
<feature type="binding site" evidence="11">
    <location>
        <position position="416"/>
    </location>
    <ligand>
        <name>L-glutamine</name>
        <dbReference type="ChEBI" id="CHEBI:58359"/>
    </ligand>
</feature>
<feature type="binding site" evidence="11">
    <location>
        <begin position="18"/>
        <end position="23"/>
    </location>
    <ligand>
        <name>ATP</name>
        <dbReference type="ChEBI" id="CHEBI:30616"/>
    </ligand>
</feature>
<dbReference type="GO" id="GO:0046872">
    <property type="term" value="F:metal ion binding"/>
    <property type="evidence" value="ECO:0007669"/>
    <property type="project" value="UniProtKB-KW"/>
</dbReference>
<evidence type="ECO:0000256" key="10">
    <source>
        <dbReference type="ARBA" id="ARBA00047781"/>
    </source>
</evidence>
<protein>
    <recommendedName>
        <fullName evidence="11">CTP synthase</fullName>
        <ecNumber evidence="11">6.3.4.2</ecNumber>
    </recommendedName>
    <alternativeName>
        <fullName evidence="11">Cytidine 5'-triphosphate synthase</fullName>
    </alternativeName>
    <alternativeName>
        <fullName evidence="11">Cytidine triphosphate synthetase</fullName>
        <shortName evidence="11">CTP synthetase</shortName>
        <shortName evidence="11">CTPS</shortName>
    </alternativeName>
    <alternativeName>
        <fullName evidence="11">UTP--ammonia ligase</fullName>
    </alternativeName>
</protein>
<dbReference type="PANTHER" id="PTHR11550:SF0">
    <property type="entry name" value="CTP SYNTHASE-RELATED"/>
    <property type="match status" value="1"/>
</dbReference>
<feature type="binding site" evidence="11">
    <location>
        <position position="245"/>
    </location>
    <ligand>
        <name>ATP</name>
        <dbReference type="ChEBI" id="CHEBI:30616"/>
    </ligand>
</feature>
<dbReference type="InterPro" id="IPR017456">
    <property type="entry name" value="CTP_synthase_N"/>
</dbReference>
<feature type="binding site" evidence="11">
    <location>
        <position position="17"/>
    </location>
    <ligand>
        <name>UTP</name>
        <dbReference type="ChEBI" id="CHEBI:46398"/>
    </ligand>
</feature>
<evidence type="ECO:0000256" key="11">
    <source>
        <dbReference type="HAMAP-Rule" id="MF_01227"/>
    </source>
</evidence>
<feature type="binding site" evidence="11">
    <location>
        <position position="75"/>
    </location>
    <ligand>
        <name>ATP</name>
        <dbReference type="ChEBI" id="CHEBI:30616"/>
    </ligand>
</feature>
<reference evidence="14 15" key="1">
    <citation type="journal article" date="2016" name="Nat. Commun.">
        <title>Thousands of microbial genomes shed light on interconnected biogeochemical processes in an aquifer system.</title>
        <authorList>
            <person name="Anantharaman K."/>
            <person name="Brown C.T."/>
            <person name="Hug L.A."/>
            <person name="Sharon I."/>
            <person name="Castelle C.J."/>
            <person name="Probst A.J."/>
            <person name="Thomas B.C."/>
            <person name="Singh A."/>
            <person name="Wilkins M.J."/>
            <person name="Karaoz U."/>
            <person name="Brodie E.L."/>
            <person name="Williams K.H."/>
            <person name="Hubbard S.S."/>
            <person name="Banfield J.F."/>
        </authorList>
    </citation>
    <scope>NUCLEOTIDE SEQUENCE [LARGE SCALE GENOMIC DNA]</scope>
</reference>
<feature type="region of interest" description="Amidoligase domain" evidence="11">
    <location>
        <begin position="1"/>
        <end position="270"/>
    </location>
</feature>
<comment type="catalytic activity">
    <reaction evidence="10 11">
        <text>UTP + L-glutamine + ATP + H2O = CTP + L-glutamate + ADP + phosphate + 2 H(+)</text>
        <dbReference type="Rhea" id="RHEA:26426"/>
        <dbReference type="ChEBI" id="CHEBI:15377"/>
        <dbReference type="ChEBI" id="CHEBI:15378"/>
        <dbReference type="ChEBI" id="CHEBI:29985"/>
        <dbReference type="ChEBI" id="CHEBI:30616"/>
        <dbReference type="ChEBI" id="CHEBI:37563"/>
        <dbReference type="ChEBI" id="CHEBI:43474"/>
        <dbReference type="ChEBI" id="CHEBI:46398"/>
        <dbReference type="ChEBI" id="CHEBI:58359"/>
        <dbReference type="ChEBI" id="CHEBI:456216"/>
        <dbReference type="EC" id="6.3.4.2"/>
    </reaction>
</comment>
<feature type="binding site" evidence="11">
    <location>
        <position position="227"/>
    </location>
    <ligand>
        <name>CTP</name>
        <dbReference type="ChEBI" id="CHEBI:37563"/>
        <note>allosteric inhibitor</note>
    </ligand>
</feature>
<dbReference type="InterPro" id="IPR017926">
    <property type="entry name" value="GATASE"/>
</dbReference>
<dbReference type="GO" id="GO:0042802">
    <property type="term" value="F:identical protein binding"/>
    <property type="evidence" value="ECO:0007669"/>
    <property type="project" value="TreeGrafter"/>
</dbReference>
<dbReference type="GO" id="GO:0003883">
    <property type="term" value="F:CTP synthase activity"/>
    <property type="evidence" value="ECO:0007669"/>
    <property type="project" value="UniProtKB-UniRule"/>
</dbReference>
<feature type="domain" description="CTP synthase N-terminal" evidence="13">
    <location>
        <begin position="7"/>
        <end position="270"/>
    </location>
</feature>
<feature type="binding site" evidence="11">
    <location>
        <begin position="191"/>
        <end position="196"/>
    </location>
    <ligand>
        <name>UTP</name>
        <dbReference type="ChEBI" id="CHEBI:46398"/>
    </ligand>
</feature>
<comment type="function">
    <text evidence="11">Catalyzes the ATP-dependent amination of UTP to CTP with either L-glutamine or ammonia as the source of nitrogen. Regulates intracellular CTP levels through interactions with the four ribonucleotide triphosphates.</text>
</comment>
<evidence type="ECO:0000259" key="13">
    <source>
        <dbReference type="Pfam" id="PF06418"/>
    </source>
</evidence>
<feature type="binding site" evidence="11">
    <location>
        <position position="494"/>
    </location>
    <ligand>
        <name>L-glutamine</name>
        <dbReference type="ChEBI" id="CHEBI:58359"/>
    </ligand>
</feature>
<dbReference type="NCBIfam" id="TIGR00337">
    <property type="entry name" value="PyrG"/>
    <property type="match status" value="1"/>
</dbReference>
<comment type="activity regulation">
    <text evidence="11">Allosterically activated by GTP, when glutamine is the substrate; GTP has no effect on the reaction when ammonia is the substrate. The allosteric effector GTP functions by stabilizing the protein conformation that binds the tetrahedral intermediate(s) formed during glutamine hydrolysis. Inhibited by the product CTP, via allosteric rather than competitive inhibition.</text>
</comment>
<evidence type="ECO:0000256" key="8">
    <source>
        <dbReference type="ARBA" id="ARBA00022962"/>
    </source>
</evidence>
<comment type="caution">
    <text evidence="11">Lacks conserved residue(s) required for the propagation of feature annotation.</text>
</comment>